<dbReference type="InterPro" id="IPR005471">
    <property type="entry name" value="Tscrpt_reg_IclR_N"/>
</dbReference>
<dbReference type="InterPro" id="IPR036388">
    <property type="entry name" value="WH-like_DNA-bd_sf"/>
</dbReference>
<keyword evidence="1" id="KW-0805">Transcription regulation</keyword>
<evidence type="ECO:0000259" key="5">
    <source>
        <dbReference type="PROSITE" id="PS51077"/>
    </source>
</evidence>
<sequence length="271" mass="29643">MENQKRARGRPKSQFKESSAGMLQSLDRALGTLSTVAKLEACTLSDLSRETGVPTATTHRILTTLSNRGYVSFDEDRQEWMIGIEAYRTGASYLKRNSVVEIGRPIMRKLMQDTGETANMATPNKCDVVFVSQIETGNPIRAFFPAGSRTPMYASGTGKALLAAMQPKALEKILSATAFESFTERTHANTDSLLSDLETIRHRGWSFDEEERYYGMSCIGAAIYNEQNEPCAGVSVSGPTARFRGSATQRFGELVAAAAREITLAVGGHPR</sequence>
<accession>A0ABX2PJC4</accession>
<dbReference type="EMBL" id="JABXWT010000001">
    <property type="protein sequence ID" value="NVO54207.1"/>
    <property type="molecule type" value="Genomic_DNA"/>
</dbReference>
<keyword evidence="2" id="KW-0238">DNA-binding</keyword>
<protein>
    <submittedName>
        <fullName evidence="7">IclR family transcriptional regulator</fullName>
    </submittedName>
</protein>
<dbReference type="Gene3D" id="1.10.10.10">
    <property type="entry name" value="Winged helix-like DNA-binding domain superfamily/Winged helix DNA-binding domain"/>
    <property type="match status" value="1"/>
</dbReference>
<dbReference type="Proteomes" id="UP000630805">
    <property type="component" value="Unassembled WGS sequence"/>
</dbReference>
<evidence type="ECO:0000256" key="1">
    <source>
        <dbReference type="ARBA" id="ARBA00023015"/>
    </source>
</evidence>
<evidence type="ECO:0000256" key="3">
    <source>
        <dbReference type="ARBA" id="ARBA00023163"/>
    </source>
</evidence>
<evidence type="ECO:0000313" key="8">
    <source>
        <dbReference type="Proteomes" id="UP000630805"/>
    </source>
</evidence>
<dbReference type="InterPro" id="IPR050707">
    <property type="entry name" value="HTH_MetabolicPath_Reg"/>
</dbReference>
<name>A0ABX2PJC4_9RHOB</name>
<evidence type="ECO:0000256" key="2">
    <source>
        <dbReference type="ARBA" id="ARBA00023125"/>
    </source>
</evidence>
<dbReference type="SUPFAM" id="SSF46785">
    <property type="entry name" value="Winged helix' DNA-binding domain"/>
    <property type="match status" value="1"/>
</dbReference>
<evidence type="ECO:0000313" key="7">
    <source>
        <dbReference type="EMBL" id="NVO54207.1"/>
    </source>
</evidence>
<dbReference type="RefSeq" id="WP_176861163.1">
    <property type="nucleotide sequence ID" value="NZ_JABXWT010000001.1"/>
</dbReference>
<dbReference type="Gene3D" id="3.30.450.40">
    <property type="match status" value="1"/>
</dbReference>
<organism evidence="7 8">
    <name type="scientific">Ruegeria haliotis</name>
    <dbReference type="NCBI Taxonomy" id="2747601"/>
    <lineage>
        <taxon>Bacteria</taxon>
        <taxon>Pseudomonadati</taxon>
        <taxon>Pseudomonadota</taxon>
        <taxon>Alphaproteobacteria</taxon>
        <taxon>Rhodobacterales</taxon>
        <taxon>Roseobacteraceae</taxon>
        <taxon>Ruegeria</taxon>
    </lineage>
</organism>
<keyword evidence="3" id="KW-0804">Transcription</keyword>
<evidence type="ECO:0000256" key="4">
    <source>
        <dbReference type="SAM" id="MobiDB-lite"/>
    </source>
</evidence>
<dbReference type="InterPro" id="IPR029016">
    <property type="entry name" value="GAF-like_dom_sf"/>
</dbReference>
<keyword evidence="8" id="KW-1185">Reference proteome</keyword>
<gene>
    <name evidence="7" type="ORF">HW561_00175</name>
</gene>
<feature type="region of interest" description="Disordered" evidence="4">
    <location>
        <begin position="1"/>
        <end position="20"/>
    </location>
</feature>
<dbReference type="PANTHER" id="PTHR30136">
    <property type="entry name" value="HELIX-TURN-HELIX TRANSCRIPTIONAL REGULATOR, ICLR FAMILY"/>
    <property type="match status" value="1"/>
</dbReference>
<dbReference type="PANTHER" id="PTHR30136:SF24">
    <property type="entry name" value="HTH-TYPE TRANSCRIPTIONAL REPRESSOR ALLR"/>
    <property type="match status" value="1"/>
</dbReference>
<dbReference type="InterPro" id="IPR014757">
    <property type="entry name" value="Tscrpt_reg_IclR_C"/>
</dbReference>
<proteinExistence type="predicted"/>
<dbReference type="PROSITE" id="PS51078">
    <property type="entry name" value="ICLR_ED"/>
    <property type="match status" value="1"/>
</dbReference>
<evidence type="ECO:0000259" key="6">
    <source>
        <dbReference type="PROSITE" id="PS51078"/>
    </source>
</evidence>
<dbReference type="Pfam" id="PF01614">
    <property type="entry name" value="IclR_C"/>
    <property type="match status" value="1"/>
</dbReference>
<dbReference type="Pfam" id="PF09339">
    <property type="entry name" value="HTH_IclR"/>
    <property type="match status" value="1"/>
</dbReference>
<feature type="domain" description="HTH iclR-type" evidence="5">
    <location>
        <begin position="23"/>
        <end position="84"/>
    </location>
</feature>
<feature type="domain" description="IclR-ED" evidence="6">
    <location>
        <begin position="85"/>
        <end position="268"/>
    </location>
</feature>
<dbReference type="SUPFAM" id="SSF55781">
    <property type="entry name" value="GAF domain-like"/>
    <property type="match status" value="1"/>
</dbReference>
<reference evidence="7 8" key="1">
    <citation type="submission" date="2020-06" db="EMBL/GenBank/DDBJ databases">
        <authorList>
            <person name="Cao W.R."/>
        </authorList>
    </citation>
    <scope>NUCLEOTIDE SEQUENCE [LARGE SCALE GENOMIC DNA]</scope>
    <source>
        <strain evidence="7 8">B1Z28</strain>
    </source>
</reference>
<comment type="caution">
    <text evidence="7">The sequence shown here is derived from an EMBL/GenBank/DDBJ whole genome shotgun (WGS) entry which is preliminary data.</text>
</comment>
<dbReference type="SMART" id="SM00346">
    <property type="entry name" value="HTH_ICLR"/>
    <property type="match status" value="1"/>
</dbReference>
<feature type="compositionally biased region" description="Basic residues" evidence="4">
    <location>
        <begin position="1"/>
        <end position="13"/>
    </location>
</feature>
<dbReference type="PROSITE" id="PS51077">
    <property type="entry name" value="HTH_ICLR"/>
    <property type="match status" value="1"/>
</dbReference>
<dbReference type="InterPro" id="IPR036390">
    <property type="entry name" value="WH_DNA-bd_sf"/>
</dbReference>